<feature type="compositionally biased region" description="Low complexity" evidence="1">
    <location>
        <begin position="29"/>
        <end position="45"/>
    </location>
</feature>
<accession>A0A1H0RC41</accession>
<evidence type="ECO:0000313" key="3">
    <source>
        <dbReference type="Proteomes" id="UP000186456"/>
    </source>
</evidence>
<feature type="compositionally biased region" description="Low complexity" evidence="1">
    <location>
        <begin position="1"/>
        <end position="15"/>
    </location>
</feature>
<feature type="compositionally biased region" description="Polar residues" evidence="1">
    <location>
        <begin position="211"/>
        <end position="222"/>
    </location>
</feature>
<feature type="compositionally biased region" description="Basic and acidic residues" evidence="1">
    <location>
        <begin position="56"/>
        <end position="77"/>
    </location>
</feature>
<proteinExistence type="predicted"/>
<feature type="compositionally biased region" description="Basic and acidic residues" evidence="1">
    <location>
        <begin position="111"/>
        <end position="126"/>
    </location>
</feature>
<feature type="compositionally biased region" description="Low complexity" evidence="1">
    <location>
        <begin position="174"/>
        <end position="190"/>
    </location>
</feature>
<sequence>MSSSTATTTTTAGSAPVDRFPLRGPGTSVPGPLVVRAAAPRAVPGRGWGLQRTRGRGAERGRDVAASGKDPRTRDAPIGRASGLPGSVTDGGRRTRTARSGFRGLDAGVESDGRGRDAGARGRDGRTSAPLFGGAGGRVHRATGGCASRLVDGSGWRSPRPHRVHGCAARRQGRGSAASPNEEGPSPRGLGPSGGSAAQVPSVPRYRPITAGSSMSSRPVPV</sequence>
<gene>
    <name evidence="2" type="ORF">SAMN04487788_2817</name>
</gene>
<feature type="region of interest" description="Disordered" evidence="1">
    <location>
        <begin position="1"/>
        <end position="222"/>
    </location>
</feature>
<dbReference type="Proteomes" id="UP000186456">
    <property type="component" value="Unassembled WGS sequence"/>
</dbReference>
<evidence type="ECO:0000313" key="2">
    <source>
        <dbReference type="EMBL" id="SDP27182.1"/>
    </source>
</evidence>
<name>A0A1H0RC41_MICTS</name>
<reference evidence="2 3" key="1">
    <citation type="submission" date="2016-10" db="EMBL/GenBank/DDBJ databases">
        <authorList>
            <person name="de Groot N.N."/>
        </authorList>
    </citation>
    <scope>NUCLEOTIDE SEQUENCE [LARGE SCALE GENOMIC DNA]</scope>
    <source>
        <strain evidence="2 3">StLB037</strain>
    </source>
</reference>
<organism evidence="2 3">
    <name type="scientific">Microbacterium testaceum (strain StLB037)</name>
    <dbReference type="NCBI Taxonomy" id="979556"/>
    <lineage>
        <taxon>Bacteria</taxon>
        <taxon>Bacillati</taxon>
        <taxon>Actinomycetota</taxon>
        <taxon>Actinomycetes</taxon>
        <taxon>Micrococcales</taxon>
        <taxon>Microbacteriaceae</taxon>
        <taxon>Microbacterium</taxon>
    </lineage>
</organism>
<dbReference type="EMBL" id="FNJN01000006">
    <property type="protein sequence ID" value="SDP27182.1"/>
    <property type="molecule type" value="Genomic_DNA"/>
</dbReference>
<protein>
    <submittedName>
        <fullName evidence="2">Uncharacterized protein</fullName>
    </submittedName>
</protein>
<evidence type="ECO:0000256" key="1">
    <source>
        <dbReference type="SAM" id="MobiDB-lite"/>
    </source>
</evidence>
<dbReference type="AlphaFoldDB" id="A0A1H0RC41"/>